<name>A0AAP0E6L6_9MAGN</name>
<comment type="caution">
    <text evidence="4">The sequence shown here is derived from an EMBL/GenBank/DDBJ whole genome shotgun (WGS) entry which is preliminary data.</text>
</comment>
<evidence type="ECO:0000256" key="1">
    <source>
        <dbReference type="ARBA" id="ARBA00022679"/>
    </source>
</evidence>
<accession>A0AAP0E6L6</accession>
<dbReference type="CDD" id="cd23837">
    <property type="entry name" value="UBCc_UBE2O"/>
    <property type="match status" value="1"/>
</dbReference>
<gene>
    <name evidence="4" type="ORF">Syun_028664</name>
</gene>
<organism evidence="4 5">
    <name type="scientific">Stephania yunnanensis</name>
    <dbReference type="NCBI Taxonomy" id="152371"/>
    <lineage>
        <taxon>Eukaryota</taxon>
        <taxon>Viridiplantae</taxon>
        <taxon>Streptophyta</taxon>
        <taxon>Embryophyta</taxon>
        <taxon>Tracheophyta</taxon>
        <taxon>Spermatophyta</taxon>
        <taxon>Magnoliopsida</taxon>
        <taxon>Ranunculales</taxon>
        <taxon>Menispermaceae</taxon>
        <taxon>Menispermoideae</taxon>
        <taxon>Cissampelideae</taxon>
        <taxon>Stephania</taxon>
    </lineage>
</organism>
<dbReference type="SMART" id="SM00212">
    <property type="entry name" value="UBCc"/>
    <property type="match status" value="1"/>
</dbReference>
<dbReference type="Pfam" id="PF00179">
    <property type="entry name" value="UQ_con"/>
    <property type="match status" value="1"/>
</dbReference>
<keyword evidence="5" id="KW-1185">Reference proteome</keyword>
<dbReference type="Proteomes" id="UP001420932">
    <property type="component" value="Unassembled WGS sequence"/>
</dbReference>
<evidence type="ECO:0000259" key="3">
    <source>
        <dbReference type="PROSITE" id="PS50127"/>
    </source>
</evidence>
<evidence type="ECO:0000313" key="4">
    <source>
        <dbReference type="EMBL" id="KAK9086270.1"/>
    </source>
</evidence>
<evidence type="ECO:0000313" key="5">
    <source>
        <dbReference type="Proteomes" id="UP001420932"/>
    </source>
</evidence>
<dbReference type="GO" id="GO:0061631">
    <property type="term" value="F:ubiquitin conjugating enzyme activity"/>
    <property type="evidence" value="ECO:0007669"/>
    <property type="project" value="TreeGrafter"/>
</dbReference>
<dbReference type="PANTHER" id="PTHR46116:SF19">
    <property type="entry name" value="UBIQUITIN-CONJUGATING ENZYME FAMILY PROTEIN"/>
    <property type="match status" value="1"/>
</dbReference>
<dbReference type="SUPFAM" id="SSF54495">
    <property type="entry name" value="UBC-like"/>
    <property type="match status" value="1"/>
</dbReference>
<evidence type="ECO:0000256" key="2">
    <source>
        <dbReference type="ARBA" id="ARBA00022786"/>
    </source>
</evidence>
<keyword evidence="1" id="KW-0808">Transferase</keyword>
<dbReference type="PROSITE" id="PS50127">
    <property type="entry name" value="UBC_2"/>
    <property type="match status" value="1"/>
</dbReference>
<reference evidence="4 5" key="1">
    <citation type="submission" date="2024-01" db="EMBL/GenBank/DDBJ databases">
        <title>Genome assemblies of Stephania.</title>
        <authorList>
            <person name="Yang L."/>
        </authorList>
    </citation>
    <scope>NUCLEOTIDE SEQUENCE [LARGE SCALE GENOMIC DNA]</scope>
    <source>
        <strain evidence="4">YNDBR</strain>
        <tissue evidence="4">Leaf</tissue>
    </source>
</reference>
<dbReference type="Gene3D" id="3.10.110.10">
    <property type="entry name" value="Ubiquitin Conjugating Enzyme"/>
    <property type="match status" value="1"/>
</dbReference>
<keyword evidence="2" id="KW-0833">Ubl conjugation pathway</keyword>
<dbReference type="EMBL" id="JBBNAF010000013">
    <property type="protein sequence ID" value="KAK9086270.1"/>
    <property type="molecule type" value="Genomic_DNA"/>
</dbReference>
<proteinExistence type="predicted"/>
<feature type="domain" description="UBC core" evidence="3">
    <location>
        <begin position="39"/>
        <end position="201"/>
    </location>
</feature>
<dbReference type="PANTHER" id="PTHR46116">
    <property type="entry name" value="(E3-INDEPENDENT) E2 UBIQUITIN-CONJUGATING ENZYME"/>
    <property type="match status" value="1"/>
</dbReference>
<sequence>MYTSKDKLMQFKQFDAVVDYGDHHFAAQNQSGKLPISKTATKKIMQEWKILEESLPETIFVRVYESRIDLLRACIIGPNGTPYQDGLFFFDICFGCDYPSKPPKVHYRSYGMRINPNLYETGLVCLSLLNTWLGNNKSERWDPSKSTILQVLVSIQALVLNEKPYYNEPFIPSALFGRHYKEKKSMSYSEDVFVLCCKTMIFLLSRPPSHFKGFVAQHFKDRAEAVLMNCRACLEVSSNRRKASKRFAAGMDVVYPQLVTAFEKNGSSLGHFIKHLDKKEKEKEKCESKAIMKKKKKSGLMSKLKRLLGVGKV</sequence>
<dbReference type="InterPro" id="IPR000608">
    <property type="entry name" value="UBC"/>
</dbReference>
<dbReference type="AlphaFoldDB" id="A0AAP0E6L6"/>
<dbReference type="InterPro" id="IPR016135">
    <property type="entry name" value="UBQ-conjugating_enzyme/RWD"/>
</dbReference>
<protein>
    <recommendedName>
        <fullName evidence="3">UBC core domain-containing protein</fullName>
    </recommendedName>
</protein>